<feature type="region of interest" description="Disordered" evidence="1">
    <location>
        <begin position="207"/>
        <end position="235"/>
    </location>
</feature>
<comment type="caution">
    <text evidence="2">The sequence shown here is derived from an EMBL/GenBank/DDBJ whole genome shotgun (WGS) entry which is preliminary data.</text>
</comment>
<dbReference type="AlphaFoldDB" id="A0A833SJA4"/>
<protein>
    <submittedName>
        <fullName evidence="2">Uncharacterized protein</fullName>
    </submittedName>
</protein>
<gene>
    <name evidence="2" type="ORF">GN244_ATG17491</name>
</gene>
<keyword evidence="3" id="KW-1185">Reference proteome</keyword>
<evidence type="ECO:0000313" key="3">
    <source>
        <dbReference type="Proteomes" id="UP000602510"/>
    </source>
</evidence>
<dbReference type="Proteomes" id="UP000602510">
    <property type="component" value="Unassembled WGS sequence"/>
</dbReference>
<dbReference type="EMBL" id="WSZM01000645">
    <property type="protein sequence ID" value="KAF4030703.1"/>
    <property type="molecule type" value="Genomic_DNA"/>
</dbReference>
<sequence>MYTGPEKAYYTIKYTTKHQQDLENPWALHLHAFDKANRVLSNETDTQAAAGRRRIQNMCCTLSIPHKVSAPMACLYVIKGTVMYSSHEFVKLPLPTVLKALFQQDEQLDIVLEDVRRSNLPKDELLRYQQSVMALFRPFRCGTDFDTNGETFGAFFEQWWATKAPTSARTFVKNNTDYYGSRELLQSHDDPEAARYLRYEAGLDDDREIDSTGFDMQDADEDDGGSDESEPEDMDEIVWAPTQPTKYIKDLEKSTDCVDLAAASTLADTMVTNISMSLEHVEQKLHCLVAPESHLRSGTCASTL</sequence>
<organism evidence="2 3">
    <name type="scientific">Phytophthora infestans</name>
    <name type="common">Potato late blight agent</name>
    <name type="synonym">Botrytis infestans</name>
    <dbReference type="NCBI Taxonomy" id="4787"/>
    <lineage>
        <taxon>Eukaryota</taxon>
        <taxon>Sar</taxon>
        <taxon>Stramenopiles</taxon>
        <taxon>Oomycota</taxon>
        <taxon>Peronosporomycetes</taxon>
        <taxon>Peronosporales</taxon>
        <taxon>Peronosporaceae</taxon>
        <taxon>Phytophthora</taxon>
    </lineage>
</organism>
<reference evidence="2" key="1">
    <citation type="submission" date="2020-04" db="EMBL/GenBank/DDBJ databases">
        <title>Hybrid Assembly of Korean Phytophthora infestans isolates.</title>
        <authorList>
            <person name="Prokchorchik M."/>
            <person name="Lee Y."/>
            <person name="Seo J."/>
            <person name="Cho J.-H."/>
            <person name="Park Y.-E."/>
            <person name="Jang D.-C."/>
            <person name="Im J.-S."/>
            <person name="Choi J.-G."/>
            <person name="Park H.-J."/>
            <person name="Lee G.-B."/>
            <person name="Lee Y.-G."/>
            <person name="Hong S.-Y."/>
            <person name="Cho K."/>
            <person name="Sohn K.H."/>
        </authorList>
    </citation>
    <scope>NUCLEOTIDE SEQUENCE</scope>
    <source>
        <strain evidence="2">KR_1_A1</strain>
    </source>
</reference>
<evidence type="ECO:0000313" key="2">
    <source>
        <dbReference type="EMBL" id="KAF4030703.1"/>
    </source>
</evidence>
<feature type="compositionally biased region" description="Acidic residues" evidence="1">
    <location>
        <begin position="217"/>
        <end position="235"/>
    </location>
</feature>
<accession>A0A833SJA4</accession>
<evidence type="ECO:0000256" key="1">
    <source>
        <dbReference type="SAM" id="MobiDB-lite"/>
    </source>
</evidence>
<proteinExistence type="predicted"/>
<name>A0A833SJA4_PHYIN</name>